<gene>
    <name evidence="1" type="ORF">COV86_00620</name>
</gene>
<evidence type="ECO:0000313" key="2">
    <source>
        <dbReference type="Proteomes" id="UP000229570"/>
    </source>
</evidence>
<accession>A0A2H0KNQ2</accession>
<comment type="caution">
    <text evidence="1">The sequence shown here is derived from an EMBL/GenBank/DDBJ whole genome shotgun (WGS) entry which is preliminary data.</text>
</comment>
<evidence type="ECO:0000313" key="1">
    <source>
        <dbReference type="EMBL" id="PIQ72881.1"/>
    </source>
</evidence>
<sequence>MNLTDTLKNISNVVENDLNLTEELREDIINLIAEVNVDPTPANLRVLSTVLEKLKDSTKYLSALKTFSSLESTNLST</sequence>
<dbReference type="AlphaFoldDB" id="A0A2H0KNQ2"/>
<organism evidence="1 2">
    <name type="scientific">Candidatus Roizmanbacteria bacterium CG11_big_fil_rev_8_21_14_0_20_35_14</name>
    <dbReference type="NCBI Taxonomy" id="1974855"/>
    <lineage>
        <taxon>Bacteria</taxon>
        <taxon>Candidatus Roizmaniibacteriota</taxon>
    </lineage>
</organism>
<dbReference type="Proteomes" id="UP000229570">
    <property type="component" value="Unassembled WGS sequence"/>
</dbReference>
<protein>
    <submittedName>
        <fullName evidence="1">Uncharacterized protein</fullName>
    </submittedName>
</protein>
<dbReference type="EMBL" id="PCVL01000006">
    <property type="protein sequence ID" value="PIQ72881.1"/>
    <property type="molecule type" value="Genomic_DNA"/>
</dbReference>
<reference evidence="1 2" key="1">
    <citation type="submission" date="2017-09" db="EMBL/GenBank/DDBJ databases">
        <title>Depth-based differentiation of microbial function through sediment-hosted aquifers and enrichment of novel symbionts in the deep terrestrial subsurface.</title>
        <authorList>
            <person name="Probst A.J."/>
            <person name="Ladd B."/>
            <person name="Jarett J.K."/>
            <person name="Geller-Mcgrath D.E."/>
            <person name="Sieber C.M."/>
            <person name="Emerson J.B."/>
            <person name="Anantharaman K."/>
            <person name="Thomas B.C."/>
            <person name="Malmstrom R."/>
            <person name="Stieglmeier M."/>
            <person name="Klingl A."/>
            <person name="Woyke T."/>
            <person name="Ryan C.M."/>
            <person name="Banfield J.F."/>
        </authorList>
    </citation>
    <scope>NUCLEOTIDE SEQUENCE [LARGE SCALE GENOMIC DNA]</scope>
    <source>
        <strain evidence="1">CG11_big_fil_rev_8_21_14_0_20_35_14</strain>
    </source>
</reference>
<name>A0A2H0KNQ2_9BACT</name>
<proteinExistence type="predicted"/>